<comment type="caution">
    <text evidence="2">The sequence shown here is derived from an EMBL/GenBank/DDBJ whole genome shotgun (WGS) entry which is preliminary data.</text>
</comment>
<reference evidence="2 3" key="1">
    <citation type="journal article" date="2024" name="Commun. Biol.">
        <title>Comparative genomic analysis of thermophilic fungi reveals convergent evolutionary adaptations and gene losses.</title>
        <authorList>
            <person name="Steindorff A.S."/>
            <person name="Aguilar-Pontes M.V."/>
            <person name="Robinson A.J."/>
            <person name="Andreopoulos B."/>
            <person name="LaButti K."/>
            <person name="Kuo A."/>
            <person name="Mondo S."/>
            <person name="Riley R."/>
            <person name="Otillar R."/>
            <person name="Haridas S."/>
            <person name="Lipzen A."/>
            <person name="Grimwood J."/>
            <person name="Schmutz J."/>
            <person name="Clum A."/>
            <person name="Reid I.D."/>
            <person name="Moisan M.C."/>
            <person name="Butler G."/>
            <person name="Nguyen T.T.M."/>
            <person name="Dewar K."/>
            <person name="Conant G."/>
            <person name="Drula E."/>
            <person name="Henrissat B."/>
            <person name="Hansel C."/>
            <person name="Singer S."/>
            <person name="Hutchinson M.I."/>
            <person name="de Vries R.P."/>
            <person name="Natvig D.O."/>
            <person name="Powell A.J."/>
            <person name="Tsang A."/>
            <person name="Grigoriev I.V."/>
        </authorList>
    </citation>
    <scope>NUCLEOTIDE SEQUENCE [LARGE SCALE GENOMIC DNA]</scope>
    <source>
        <strain evidence="2 3">CBS 620.91</strain>
    </source>
</reference>
<feature type="compositionally biased region" description="Low complexity" evidence="1">
    <location>
        <begin position="35"/>
        <end position="85"/>
    </location>
</feature>
<feature type="region of interest" description="Disordered" evidence="1">
    <location>
        <begin position="151"/>
        <end position="183"/>
    </location>
</feature>
<evidence type="ECO:0000256" key="1">
    <source>
        <dbReference type="SAM" id="MobiDB-lite"/>
    </source>
</evidence>
<organism evidence="2 3">
    <name type="scientific">Humicola insolens</name>
    <name type="common">Soft-rot fungus</name>
    <dbReference type="NCBI Taxonomy" id="85995"/>
    <lineage>
        <taxon>Eukaryota</taxon>
        <taxon>Fungi</taxon>
        <taxon>Dikarya</taxon>
        <taxon>Ascomycota</taxon>
        <taxon>Pezizomycotina</taxon>
        <taxon>Sordariomycetes</taxon>
        <taxon>Sordariomycetidae</taxon>
        <taxon>Sordariales</taxon>
        <taxon>Chaetomiaceae</taxon>
        <taxon>Mycothermus</taxon>
    </lineage>
</organism>
<sequence>MAGKKNLKGKQPMRNTTVSDGNDSNDSSARSATPGLSDNNRLDNSNNHNNNGSHDSAATSHTSTADGTQNTTSQSTLNNSATTSQFPGVPPHVTAANPYQFRLPGNGVLPPQPASLIAGFANLSLNNSQPSNPIPGFATLSMSGFPGAPGYIFNPATAQPLRPNPPPPTNNPPDELYPPPPPLPVPPAVPPVLDPRGVHFQPQVPGTENGPMVHKYVPRQDPVRMVMPGQPVLAGGYMMVNGNVMPMQSLPLGVAAPAQPHPITTTVGIAPITAPVNPVVIQPQQPPVVIQQQPGIQPIMLANQTAPGTAPQVVLPPGCAAAPAPAIPVTGNAPAFLAPDLPAQPPVHAEPALGVGLTPSETLADNIRMAQDNKAYEPQDFKPADPDPYRLYWFRELNGHWALFPRRQIDRLCARWYRTDDGVFYAVRLAD</sequence>
<dbReference type="Proteomes" id="UP001583172">
    <property type="component" value="Unassembled WGS sequence"/>
</dbReference>
<evidence type="ECO:0000313" key="2">
    <source>
        <dbReference type="EMBL" id="KAL1839078.1"/>
    </source>
</evidence>
<proteinExistence type="predicted"/>
<feature type="compositionally biased region" description="Pro residues" evidence="1">
    <location>
        <begin position="162"/>
        <end position="183"/>
    </location>
</feature>
<evidence type="ECO:0000313" key="3">
    <source>
        <dbReference type="Proteomes" id="UP001583172"/>
    </source>
</evidence>
<gene>
    <name evidence="2" type="ORF">VTJ49DRAFT_1879</name>
</gene>
<dbReference type="EMBL" id="JAZGSY010000176">
    <property type="protein sequence ID" value="KAL1839078.1"/>
    <property type="molecule type" value="Genomic_DNA"/>
</dbReference>
<keyword evidence="3" id="KW-1185">Reference proteome</keyword>
<accession>A0ABR3VB68</accession>
<protein>
    <submittedName>
        <fullName evidence="2">Uncharacterized protein</fullName>
    </submittedName>
</protein>
<feature type="compositionally biased region" description="Polar residues" evidence="1">
    <location>
        <begin position="13"/>
        <end position="31"/>
    </location>
</feature>
<name>A0ABR3VB68_HUMIN</name>
<feature type="region of interest" description="Disordered" evidence="1">
    <location>
        <begin position="1"/>
        <end position="93"/>
    </location>
</feature>